<dbReference type="GO" id="GO:0003684">
    <property type="term" value="F:damaged DNA binding"/>
    <property type="evidence" value="ECO:0007669"/>
    <property type="project" value="TreeGrafter"/>
</dbReference>
<reference evidence="4" key="1">
    <citation type="journal article" date="2018" name="Genome Biol. Evol.">
        <title>Genomics and development of Lentinus tigrinus, a white-rot wood-decaying mushroom with dimorphic fruiting bodies.</title>
        <authorList>
            <person name="Wu B."/>
            <person name="Xu Z."/>
            <person name="Knudson A."/>
            <person name="Carlson A."/>
            <person name="Chen N."/>
            <person name="Kovaka S."/>
            <person name="LaButti K."/>
            <person name="Lipzen A."/>
            <person name="Pennachio C."/>
            <person name="Riley R."/>
            <person name="Schakwitz W."/>
            <person name="Umezawa K."/>
            <person name="Ohm R.A."/>
            <person name="Grigoriev I.V."/>
            <person name="Nagy L.G."/>
            <person name="Gibbons J."/>
            <person name="Hibbett D."/>
        </authorList>
    </citation>
    <scope>NUCLEOTIDE SEQUENCE [LARGE SCALE GENOMIC DNA]</scope>
    <source>
        <strain evidence="4">ALCF2SS1-6</strain>
    </source>
</reference>
<dbReference type="EMBL" id="ML122291">
    <property type="protein sequence ID" value="RPD56025.1"/>
    <property type="molecule type" value="Genomic_DNA"/>
</dbReference>
<evidence type="ECO:0000313" key="5">
    <source>
        <dbReference type="Proteomes" id="UP000313359"/>
    </source>
</evidence>
<dbReference type="GO" id="GO:0005662">
    <property type="term" value="C:DNA replication factor A complex"/>
    <property type="evidence" value="ECO:0007669"/>
    <property type="project" value="TreeGrafter"/>
</dbReference>
<protein>
    <submittedName>
        <fullName evidence="4">Replication factor A protein 3</fullName>
    </submittedName>
</protein>
<evidence type="ECO:0000256" key="3">
    <source>
        <dbReference type="ARBA" id="ARBA00023242"/>
    </source>
</evidence>
<dbReference type="GO" id="GO:0006260">
    <property type="term" value="P:DNA replication"/>
    <property type="evidence" value="ECO:0007669"/>
    <property type="project" value="InterPro"/>
</dbReference>
<dbReference type="GO" id="GO:0006289">
    <property type="term" value="P:nucleotide-excision repair"/>
    <property type="evidence" value="ECO:0007669"/>
    <property type="project" value="TreeGrafter"/>
</dbReference>
<organism evidence="4 5">
    <name type="scientific">Lentinus tigrinus ALCF2SS1-6</name>
    <dbReference type="NCBI Taxonomy" id="1328759"/>
    <lineage>
        <taxon>Eukaryota</taxon>
        <taxon>Fungi</taxon>
        <taxon>Dikarya</taxon>
        <taxon>Basidiomycota</taxon>
        <taxon>Agaricomycotina</taxon>
        <taxon>Agaricomycetes</taxon>
        <taxon>Polyporales</taxon>
        <taxon>Polyporaceae</taxon>
        <taxon>Lentinus</taxon>
    </lineage>
</organism>
<dbReference type="PANTHER" id="PTHR15114">
    <property type="entry name" value="REPLICATION PROTEIN A3"/>
    <property type="match status" value="1"/>
</dbReference>
<dbReference type="STRING" id="1328759.A0A5C2RY76"/>
<keyword evidence="5" id="KW-1185">Reference proteome</keyword>
<dbReference type="AlphaFoldDB" id="A0A5C2RY76"/>
<name>A0A5C2RY76_9APHY</name>
<comment type="similarity">
    <text evidence="2">Belongs to the replication factor A protein 3 family.</text>
</comment>
<dbReference type="OrthoDB" id="188186at2759"/>
<dbReference type="GO" id="GO:0003697">
    <property type="term" value="F:single-stranded DNA binding"/>
    <property type="evidence" value="ECO:0007669"/>
    <property type="project" value="TreeGrafter"/>
</dbReference>
<evidence type="ECO:0000313" key="4">
    <source>
        <dbReference type="EMBL" id="RPD56025.1"/>
    </source>
</evidence>
<dbReference type="GO" id="GO:0006284">
    <property type="term" value="P:base-excision repair"/>
    <property type="evidence" value="ECO:0007669"/>
    <property type="project" value="TreeGrafter"/>
</dbReference>
<comment type="subcellular location">
    <subcellularLocation>
        <location evidence="1">Nucleus</location>
    </subcellularLocation>
</comment>
<sequence>MADQRTPRVNKALMAKFRGQTVRVVAKLITLNDGRAIVETSDGGEIEVSLPRNEDLDCQYLEIIGKVEDERTLKMLGHVKFSDNTDMKIWDQVVQIWHDAKFAHMF</sequence>
<keyword evidence="3" id="KW-0539">Nucleus</keyword>
<evidence type="ECO:0000256" key="1">
    <source>
        <dbReference type="ARBA" id="ARBA00004123"/>
    </source>
</evidence>
<dbReference type="InterPro" id="IPR012340">
    <property type="entry name" value="NA-bd_OB-fold"/>
</dbReference>
<dbReference type="Pfam" id="PF08661">
    <property type="entry name" value="Rep_fac-A_3"/>
    <property type="match status" value="1"/>
</dbReference>
<accession>A0A5C2RY76</accession>
<dbReference type="PANTHER" id="PTHR15114:SF1">
    <property type="entry name" value="REPLICATION PROTEIN A 14 KDA SUBUNIT"/>
    <property type="match status" value="1"/>
</dbReference>
<dbReference type="InterPro" id="IPR013970">
    <property type="entry name" value="Rfa2"/>
</dbReference>
<dbReference type="GO" id="GO:0035861">
    <property type="term" value="C:site of double-strand break"/>
    <property type="evidence" value="ECO:0007669"/>
    <property type="project" value="TreeGrafter"/>
</dbReference>
<evidence type="ECO:0000256" key="2">
    <source>
        <dbReference type="ARBA" id="ARBA00009761"/>
    </source>
</evidence>
<proteinExistence type="inferred from homology"/>
<dbReference type="GO" id="GO:0000724">
    <property type="term" value="P:double-strand break repair via homologous recombination"/>
    <property type="evidence" value="ECO:0007669"/>
    <property type="project" value="TreeGrafter"/>
</dbReference>
<gene>
    <name evidence="4" type="ORF">L227DRAFT_579243</name>
</gene>
<dbReference type="SUPFAM" id="SSF50249">
    <property type="entry name" value="Nucleic acid-binding proteins"/>
    <property type="match status" value="1"/>
</dbReference>
<dbReference type="GO" id="GO:0006298">
    <property type="term" value="P:mismatch repair"/>
    <property type="evidence" value="ECO:0007669"/>
    <property type="project" value="TreeGrafter"/>
</dbReference>
<dbReference type="Proteomes" id="UP000313359">
    <property type="component" value="Unassembled WGS sequence"/>
</dbReference>
<dbReference type="CDD" id="cd04479">
    <property type="entry name" value="RPA3"/>
    <property type="match status" value="1"/>
</dbReference>
<dbReference type="Gene3D" id="2.40.50.140">
    <property type="entry name" value="Nucleic acid-binding proteins"/>
    <property type="match status" value="1"/>
</dbReference>